<reference evidence="3" key="1">
    <citation type="journal article" date="2019" name="Int. J. Syst. Evol. Microbiol.">
        <title>The Global Catalogue of Microorganisms (GCM) 10K type strain sequencing project: providing services to taxonomists for standard genome sequencing and annotation.</title>
        <authorList>
            <consortium name="The Broad Institute Genomics Platform"/>
            <consortium name="The Broad Institute Genome Sequencing Center for Infectious Disease"/>
            <person name="Wu L."/>
            <person name="Ma J."/>
        </authorList>
    </citation>
    <scope>NUCLEOTIDE SEQUENCE [LARGE SCALE GENOMIC DNA]</scope>
    <source>
        <strain evidence="3">CCUG 55585</strain>
    </source>
</reference>
<proteinExistence type="predicted"/>
<accession>A0ABW2YC59</accession>
<dbReference type="InterPro" id="IPR019734">
    <property type="entry name" value="TPR_rpt"/>
</dbReference>
<keyword evidence="3" id="KW-1185">Reference proteome</keyword>
<dbReference type="SMART" id="SM00028">
    <property type="entry name" value="TPR"/>
    <property type="match status" value="3"/>
</dbReference>
<gene>
    <name evidence="2" type="ORF">ACFQ0E_06375</name>
</gene>
<evidence type="ECO:0000313" key="2">
    <source>
        <dbReference type="EMBL" id="MFD0725226.1"/>
    </source>
</evidence>
<comment type="caution">
    <text evidence="2">The sequence shown here is derived from an EMBL/GenBank/DDBJ whole genome shotgun (WGS) entry which is preliminary data.</text>
</comment>
<dbReference type="EMBL" id="JBHTIF010000001">
    <property type="protein sequence ID" value="MFD0725226.1"/>
    <property type="molecule type" value="Genomic_DNA"/>
</dbReference>
<evidence type="ECO:0008006" key="4">
    <source>
        <dbReference type="Google" id="ProtNLM"/>
    </source>
</evidence>
<evidence type="ECO:0000256" key="1">
    <source>
        <dbReference type="SAM" id="SignalP"/>
    </source>
</evidence>
<feature type="signal peptide" evidence="1">
    <location>
        <begin position="1"/>
        <end position="20"/>
    </location>
</feature>
<dbReference type="SUPFAM" id="SSF48452">
    <property type="entry name" value="TPR-like"/>
    <property type="match status" value="2"/>
</dbReference>
<dbReference type="InterPro" id="IPR011990">
    <property type="entry name" value="TPR-like_helical_dom_sf"/>
</dbReference>
<name>A0ABW2YC59_9GAMM</name>
<evidence type="ECO:0000313" key="3">
    <source>
        <dbReference type="Proteomes" id="UP001597110"/>
    </source>
</evidence>
<sequence>MAPRSRIVLPLLLFACQAVAQSQPQPACPGGGCPPQLNEKTKRYANSTSGSTPGVRALRADITRAQSLYDARDREAAGRLLDAVLRDPGFDALPAEDRRLAWAVLARVDMSAQRFERASERLRRAIEAADDDPDVWYWLALNEDARGRHASAAEAFTELAERWPELLVNIDAGEVYRLQAALPEDSPEKLAFLQTLFDARWDDPGGDASFLWYHLARMRLARGEIDAARAAARRIVQPGAIIAMRSDRRFDPIVDREAWAFNPTRAAERAVEALRAKVDGRPDDLDAKVQFTYALLSAGDHAATIRLVDDALAAPAPAAASRGGDEADSREQAQAWLLNNRAVALYRLGRAEEALADMERARRLADKAGPNVSQTLNLGEMHCSFGRAEDARRMADAIDGGRTSDYGRMFQARVRLCAAWLSQDTKGMQRAFETIRKGRTHAQTIHLEALVMLGRLDEAAQVLIGLLESPKERAATLEALQQYREVEATPTLARLRVQRDALLARDDVKAAIERVGRRERYDLYYGAGFD</sequence>
<keyword evidence="1" id="KW-0732">Signal</keyword>
<feature type="chain" id="PRO_5046990538" description="Tetratricopeptide repeat protein" evidence="1">
    <location>
        <begin position="21"/>
        <end position="530"/>
    </location>
</feature>
<dbReference type="RefSeq" id="WP_386822835.1">
    <property type="nucleotide sequence ID" value="NZ_JBHTIF010000001.1"/>
</dbReference>
<protein>
    <recommendedName>
        <fullName evidence="4">Tetratricopeptide repeat protein</fullName>
    </recommendedName>
</protein>
<organism evidence="2 3">
    <name type="scientific">Lysobacter brunescens</name>
    <dbReference type="NCBI Taxonomy" id="262323"/>
    <lineage>
        <taxon>Bacteria</taxon>
        <taxon>Pseudomonadati</taxon>
        <taxon>Pseudomonadota</taxon>
        <taxon>Gammaproteobacteria</taxon>
        <taxon>Lysobacterales</taxon>
        <taxon>Lysobacteraceae</taxon>
        <taxon>Lysobacter</taxon>
    </lineage>
</organism>
<dbReference type="Gene3D" id="1.25.40.10">
    <property type="entry name" value="Tetratricopeptide repeat domain"/>
    <property type="match status" value="2"/>
</dbReference>
<dbReference type="Proteomes" id="UP001597110">
    <property type="component" value="Unassembled WGS sequence"/>
</dbReference>